<dbReference type="InterPro" id="IPR005576">
    <property type="entry name" value="Rpb7-like_N"/>
</dbReference>
<dbReference type="Gene3D" id="3.30.1490.120">
    <property type="entry name" value="RNA polymerase Rpb7-like, N-terminal domain"/>
    <property type="match status" value="1"/>
</dbReference>
<dbReference type="PANTHER" id="PTHR12709">
    <property type="entry name" value="DNA-DIRECTED RNA POLYMERASE II, III"/>
    <property type="match status" value="1"/>
</dbReference>
<dbReference type="PANTHER" id="PTHR12709:SF1">
    <property type="entry name" value="DNA-DIRECTED RNA POLYMERASE III SUBUNIT RPC8"/>
    <property type="match status" value="1"/>
</dbReference>
<dbReference type="RefSeq" id="XP_025598303.1">
    <property type="nucleotide sequence ID" value="XM_025742499.1"/>
</dbReference>
<evidence type="ECO:0000259" key="7">
    <source>
        <dbReference type="Pfam" id="PF03876"/>
    </source>
</evidence>
<feature type="domain" description="RNA polymerase III subunit Rpc25" evidence="8">
    <location>
        <begin position="83"/>
        <end position="222"/>
    </location>
</feature>
<proteinExistence type="inferred from homology"/>
<feature type="domain" description="RNA polymerase Rpb7-like N-terminal" evidence="7">
    <location>
        <begin position="8"/>
        <end position="64"/>
    </location>
</feature>
<evidence type="ECO:0000256" key="3">
    <source>
        <dbReference type="ARBA" id="ARBA00022478"/>
    </source>
</evidence>
<name>A0A316ZAH7_9BASI</name>
<accession>A0A316ZAH7</accession>
<evidence type="ECO:0000256" key="4">
    <source>
        <dbReference type="ARBA" id="ARBA00023163"/>
    </source>
</evidence>
<dbReference type="InterPro" id="IPR045113">
    <property type="entry name" value="Rpb7-like"/>
</dbReference>
<dbReference type="InterPro" id="IPR036898">
    <property type="entry name" value="RNA_pol_Rpb7-like_N_sf"/>
</dbReference>
<feature type="region of interest" description="Disordered" evidence="6">
    <location>
        <begin position="168"/>
        <end position="205"/>
    </location>
</feature>
<evidence type="ECO:0000313" key="10">
    <source>
        <dbReference type="Proteomes" id="UP000245946"/>
    </source>
</evidence>
<gene>
    <name evidence="9" type="ORF">FA09DRAFT_330183</name>
</gene>
<dbReference type="AlphaFoldDB" id="A0A316ZAH7"/>
<keyword evidence="3" id="KW-0240">DNA-directed RNA polymerase</keyword>
<evidence type="ECO:0000256" key="6">
    <source>
        <dbReference type="SAM" id="MobiDB-lite"/>
    </source>
</evidence>
<keyword evidence="4" id="KW-0804">Transcription</keyword>
<evidence type="ECO:0000256" key="2">
    <source>
        <dbReference type="ARBA" id="ARBA00009307"/>
    </source>
</evidence>
<comment type="similarity">
    <text evidence="2">Belongs to the eukaryotic RPB7/RPC8 RNA polymerase subunit family.</text>
</comment>
<dbReference type="STRING" id="58919.A0A316ZAH7"/>
<comment type="subcellular location">
    <subcellularLocation>
        <location evidence="1">Nucleus</location>
    </subcellularLocation>
</comment>
<protein>
    <recommendedName>
        <fullName evidence="11">Polymerase III polypeptide H</fullName>
    </recommendedName>
</protein>
<dbReference type="OrthoDB" id="10256606at2759"/>
<dbReference type="EMBL" id="KZ819293">
    <property type="protein sequence ID" value="PWN98024.1"/>
    <property type="molecule type" value="Genomic_DNA"/>
</dbReference>
<keyword evidence="10" id="KW-1185">Reference proteome</keyword>
<reference evidence="9 10" key="1">
    <citation type="journal article" date="2018" name="Mol. Biol. Evol.">
        <title>Broad Genomic Sampling Reveals a Smut Pathogenic Ancestry of the Fungal Clade Ustilaginomycotina.</title>
        <authorList>
            <person name="Kijpornyongpan T."/>
            <person name="Mondo S.J."/>
            <person name="Barry K."/>
            <person name="Sandor L."/>
            <person name="Lee J."/>
            <person name="Lipzen A."/>
            <person name="Pangilinan J."/>
            <person name="LaButti K."/>
            <person name="Hainaut M."/>
            <person name="Henrissat B."/>
            <person name="Grigoriev I.V."/>
            <person name="Spatafora J.W."/>
            <person name="Aime M.C."/>
        </authorList>
    </citation>
    <scope>NUCLEOTIDE SEQUENCE [LARGE SCALE GENOMIC DNA]</scope>
    <source>
        <strain evidence="9 10">MCA 4186</strain>
    </source>
</reference>
<keyword evidence="5" id="KW-0539">Nucleus</keyword>
<dbReference type="GO" id="GO:0006384">
    <property type="term" value="P:transcription initiation at RNA polymerase III promoter"/>
    <property type="evidence" value="ECO:0007669"/>
    <property type="project" value="TreeGrafter"/>
</dbReference>
<dbReference type="SUPFAM" id="SSF88798">
    <property type="entry name" value="N-terminal, heterodimerisation domain of RBP7 (RpoE)"/>
    <property type="match status" value="1"/>
</dbReference>
<dbReference type="Pfam" id="PF08292">
    <property type="entry name" value="RNA_pol_Rbc25"/>
    <property type="match status" value="1"/>
</dbReference>
<evidence type="ECO:0000259" key="8">
    <source>
        <dbReference type="Pfam" id="PF08292"/>
    </source>
</evidence>
<dbReference type="Proteomes" id="UP000245946">
    <property type="component" value="Unassembled WGS sequence"/>
</dbReference>
<evidence type="ECO:0000256" key="1">
    <source>
        <dbReference type="ARBA" id="ARBA00004123"/>
    </source>
</evidence>
<evidence type="ECO:0008006" key="11">
    <source>
        <dbReference type="Google" id="ProtNLM"/>
    </source>
</evidence>
<organism evidence="9 10">
    <name type="scientific">Tilletiopsis washingtonensis</name>
    <dbReference type="NCBI Taxonomy" id="58919"/>
    <lineage>
        <taxon>Eukaryota</taxon>
        <taxon>Fungi</taxon>
        <taxon>Dikarya</taxon>
        <taxon>Basidiomycota</taxon>
        <taxon>Ustilaginomycotina</taxon>
        <taxon>Exobasidiomycetes</taxon>
        <taxon>Entylomatales</taxon>
        <taxon>Entylomatales incertae sedis</taxon>
        <taxon>Tilletiopsis</taxon>
    </lineage>
</organism>
<dbReference type="InterPro" id="IPR012340">
    <property type="entry name" value="NA-bd_OB-fold"/>
</dbReference>
<evidence type="ECO:0000313" key="9">
    <source>
        <dbReference type="EMBL" id="PWN98024.1"/>
    </source>
</evidence>
<dbReference type="SUPFAM" id="SSF50249">
    <property type="entry name" value="Nucleic acid-binding proteins"/>
    <property type="match status" value="1"/>
</dbReference>
<sequence>MFHISVLSDVLQIHPASFGLQRAQALSAAVHAKYSNRVLIGEGLAVALWDFLDVEEGRVRGGEGGLWFRATFRLVVFRPFAGEVLVGKIMGSDEIGIRVSLGFFDDIYIPSHLMPTPSAFDHAEQAWFWLFEASPEVAADPLLSSPDERMYLDAGEPIRLTVEDDIFEEPEPGPVQSAAVGGPGPPGANASIVTEGDDTKKTSPYRITGSIASQGMGLVSWWQGTEPVQGMEEDEYAMEEDE</sequence>
<dbReference type="GeneID" id="37270043"/>
<dbReference type="Gene3D" id="2.40.50.140">
    <property type="entry name" value="Nucleic acid-binding proteins"/>
    <property type="match status" value="1"/>
</dbReference>
<evidence type="ECO:0000256" key="5">
    <source>
        <dbReference type="ARBA" id="ARBA00023242"/>
    </source>
</evidence>
<dbReference type="InterPro" id="IPR013238">
    <property type="entry name" value="RNA_pol_III_Rbc25"/>
</dbReference>
<dbReference type="GO" id="GO:0005666">
    <property type="term" value="C:RNA polymerase III complex"/>
    <property type="evidence" value="ECO:0007669"/>
    <property type="project" value="TreeGrafter"/>
</dbReference>
<dbReference type="Pfam" id="PF03876">
    <property type="entry name" value="SHS2_Rpb7-N"/>
    <property type="match status" value="1"/>
</dbReference>